<protein>
    <recommendedName>
        <fullName evidence="9">Magnesium transporter MgtE</fullName>
    </recommendedName>
</protein>
<evidence type="ECO:0000256" key="1">
    <source>
        <dbReference type="ARBA" id="ARBA00004141"/>
    </source>
</evidence>
<evidence type="ECO:0000256" key="3">
    <source>
        <dbReference type="ARBA" id="ARBA00022448"/>
    </source>
</evidence>
<dbReference type="Pfam" id="PF01769">
    <property type="entry name" value="MgtE"/>
    <property type="match status" value="1"/>
</dbReference>
<comment type="function">
    <text evidence="9">Acts as a magnesium transporter.</text>
</comment>
<feature type="domain" description="ACT" evidence="11">
    <location>
        <begin position="32"/>
        <end position="104"/>
    </location>
</feature>
<comment type="similarity">
    <text evidence="2 9">Belongs to the SLC41A transporter family.</text>
</comment>
<dbReference type="SUPFAM" id="SSF158791">
    <property type="entry name" value="MgtE N-terminal domain-like"/>
    <property type="match status" value="1"/>
</dbReference>
<organism evidence="12 13">
    <name type="scientific">Pyrodictium delaneyi</name>
    <dbReference type="NCBI Taxonomy" id="1273541"/>
    <lineage>
        <taxon>Archaea</taxon>
        <taxon>Thermoproteota</taxon>
        <taxon>Thermoprotei</taxon>
        <taxon>Desulfurococcales</taxon>
        <taxon>Pyrodictiaceae</taxon>
        <taxon>Pyrodictium</taxon>
    </lineage>
</organism>
<keyword evidence="3 9" id="KW-0813">Transport</keyword>
<dbReference type="Proteomes" id="UP000196694">
    <property type="component" value="Unassembled WGS sequence"/>
</dbReference>
<keyword evidence="7 9" id="KW-0472">Membrane</keyword>
<sequence>MPCSQGSVESLALYYVVCAARFKGSGRVAKLVVLIDTPDRPGLLSEITGLLHRLGANLVTSLGYAVEDYARLLLIVDSPLEPDELKERIEEQLGEDAEVKAAPLGPEGAELLAEFLHDKPGLVNLLEVYLEPPDLLDALLRLPRDVRRRLYRVLSAQSLGGIMLLADEATLREIAESVDLDHLAKAIATLDPDEAVDVLQKLPEKLRRQLLGRLPEELRREALRLLRYPPDTAGGIMTTSIPVLRAGDTVQQALQLLRRGDHDVRDTIIVVDEEGHLVGLVTVDQLLRASPSEKLEKLAVRPRATVEPEVDREEVARLMLRYDINRLPVVDREGRFLGIVTVEDVADVLAEEAAEDIALLGGLETPRERYLKASIFDLFKSRLPWLLLIYAIESVTANIIKGYEDVIQRIAILAAFIPLVMDTGGNVGSQASSMIVRALALGEISERSRHDIVYVFLKELATATLIGSTLALIGFGFAMVLSGGNFMLSLSVALTLLIVTILADIIGATLPIIARRLGADPAAVSGPFVTTIVDISVALVYMGLATHLVLKAG</sequence>
<comment type="subunit">
    <text evidence="9">Homodimer.</text>
</comment>
<keyword evidence="9" id="KW-0479">Metal-binding</keyword>
<name>A0A211YPK1_9CREN</name>
<feature type="transmembrane region" description="Helical" evidence="9">
    <location>
        <begin position="526"/>
        <end position="550"/>
    </location>
</feature>
<reference evidence="12 13" key="1">
    <citation type="submission" date="2017-05" db="EMBL/GenBank/DDBJ databases">
        <title>The draft genome of the hyperthermophilic archaeon 'Pyrodictium delaneyi strain Hulk', an iron and nitrate reducer, reveals the capacity for sulfate reduction.</title>
        <authorList>
            <person name="Demey L.M."/>
            <person name="Miller C."/>
            <person name="Manzella M."/>
            <person name="Reguera G."/>
            <person name="Kashefi K."/>
        </authorList>
    </citation>
    <scope>NUCLEOTIDE SEQUENCE [LARGE SCALE GENOMIC DNA]</scope>
    <source>
        <strain evidence="12 13">Hulk</strain>
    </source>
</reference>
<keyword evidence="9" id="KW-1003">Cell membrane</keyword>
<dbReference type="InterPro" id="IPR036739">
    <property type="entry name" value="SLC41_membr_dom_sf"/>
</dbReference>
<evidence type="ECO:0000256" key="7">
    <source>
        <dbReference type="ARBA" id="ARBA00023136"/>
    </source>
</evidence>
<proteinExistence type="inferred from homology"/>
<dbReference type="InterPro" id="IPR002912">
    <property type="entry name" value="ACT_dom"/>
</dbReference>
<dbReference type="InterPro" id="IPR006668">
    <property type="entry name" value="Mg_transptr_MgtE_intracell_dom"/>
</dbReference>
<evidence type="ECO:0000259" key="11">
    <source>
        <dbReference type="PROSITE" id="PS51671"/>
    </source>
</evidence>
<evidence type="ECO:0000256" key="5">
    <source>
        <dbReference type="ARBA" id="ARBA00022842"/>
    </source>
</evidence>
<dbReference type="InterPro" id="IPR038076">
    <property type="entry name" value="MgtE_N_sf"/>
</dbReference>
<dbReference type="InterPro" id="IPR006669">
    <property type="entry name" value="MgtE_transporter"/>
</dbReference>
<keyword evidence="4 9" id="KW-0812">Transmembrane</keyword>
<feature type="transmembrane region" description="Helical" evidence="9">
    <location>
        <begin position="493"/>
        <end position="514"/>
    </location>
</feature>
<dbReference type="Gene3D" id="1.10.357.20">
    <property type="entry name" value="SLC41 divalent cation transporters, integral membrane domain"/>
    <property type="match status" value="1"/>
</dbReference>
<evidence type="ECO:0000256" key="9">
    <source>
        <dbReference type="RuleBase" id="RU362011"/>
    </source>
</evidence>
<dbReference type="GO" id="GO:0005886">
    <property type="term" value="C:plasma membrane"/>
    <property type="evidence" value="ECO:0007669"/>
    <property type="project" value="UniProtKB-SubCell"/>
</dbReference>
<dbReference type="PANTHER" id="PTHR43773:SF1">
    <property type="entry name" value="MAGNESIUM TRANSPORTER MGTE"/>
    <property type="match status" value="1"/>
</dbReference>
<keyword evidence="6 9" id="KW-1133">Transmembrane helix</keyword>
<dbReference type="Pfam" id="PF01842">
    <property type="entry name" value="ACT"/>
    <property type="match status" value="1"/>
</dbReference>
<comment type="subcellular location">
    <subcellularLocation>
        <location evidence="9">Cell membrane</location>
        <topology evidence="9">Multi-pass membrane protein</topology>
    </subcellularLocation>
    <subcellularLocation>
        <location evidence="1">Membrane</location>
        <topology evidence="1">Multi-pass membrane protein</topology>
    </subcellularLocation>
</comment>
<comment type="caution">
    <text evidence="12">The sequence shown here is derived from an EMBL/GenBank/DDBJ whole genome shotgun (WGS) entry which is preliminary data.</text>
</comment>
<dbReference type="EMBL" id="NCQP01000002">
    <property type="protein sequence ID" value="OWJ54965.1"/>
    <property type="molecule type" value="Genomic_DNA"/>
</dbReference>
<gene>
    <name evidence="12" type="ORF">Pdsh_04530</name>
</gene>
<evidence type="ECO:0000256" key="8">
    <source>
        <dbReference type="PROSITE-ProRule" id="PRU00703"/>
    </source>
</evidence>
<dbReference type="PROSITE" id="PS51671">
    <property type="entry name" value="ACT"/>
    <property type="match status" value="1"/>
</dbReference>
<keyword evidence="5 9" id="KW-0460">Magnesium</keyword>
<evidence type="ECO:0000259" key="10">
    <source>
        <dbReference type="PROSITE" id="PS51371"/>
    </source>
</evidence>
<keyword evidence="8" id="KW-0129">CBS domain</keyword>
<feature type="domain" description="CBS" evidence="10">
    <location>
        <begin position="237"/>
        <end position="296"/>
    </location>
</feature>
<evidence type="ECO:0000313" key="12">
    <source>
        <dbReference type="EMBL" id="OWJ54965.1"/>
    </source>
</evidence>
<dbReference type="GO" id="GO:0015095">
    <property type="term" value="F:magnesium ion transmembrane transporter activity"/>
    <property type="evidence" value="ECO:0007669"/>
    <property type="project" value="InterPro"/>
</dbReference>
<dbReference type="NCBIfam" id="TIGR00400">
    <property type="entry name" value="mgtE"/>
    <property type="match status" value="1"/>
</dbReference>
<comment type="caution">
    <text evidence="9">Lacks conserved residue(s) required for the propagation of feature annotation.</text>
</comment>
<dbReference type="Gene3D" id="1.25.60.10">
    <property type="entry name" value="MgtE N-terminal domain-like"/>
    <property type="match status" value="1"/>
</dbReference>
<dbReference type="AlphaFoldDB" id="A0A211YPK1"/>
<evidence type="ECO:0000313" key="13">
    <source>
        <dbReference type="Proteomes" id="UP000196694"/>
    </source>
</evidence>
<dbReference type="CDD" id="cd04873">
    <property type="entry name" value="ACT_UUR-ACR-like"/>
    <property type="match status" value="1"/>
</dbReference>
<dbReference type="SUPFAM" id="SSF54631">
    <property type="entry name" value="CBS-domain pair"/>
    <property type="match status" value="1"/>
</dbReference>
<dbReference type="PANTHER" id="PTHR43773">
    <property type="entry name" value="MAGNESIUM TRANSPORTER MGTE"/>
    <property type="match status" value="1"/>
</dbReference>
<dbReference type="SUPFAM" id="SSF161093">
    <property type="entry name" value="MgtE membrane domain-like"/>
    <property type="match status" value="1"/>
</dbReference>
<dbReference type="GO" id="GO:0046872">
    <property type="term" value="F:metal ion binding"/>
    <property type="evidence" value="ECO:0007669"/>
    <property type="project" value="UniProtKB-KW"/>
</dbReference>
<accession>A0A211YPK1</accession>
<dbReference type="Pfam" id="PF03448">
    <property type="entry name" value="MgtE_N"/>
    <property type="match status" value="1"/>
</dbReference>
<dbReference type="SMART" id="SM00924">
    <property type="entry name" value="MgtE_N"/>
    <property type="match status" value="1"/>
</dbReference>
<dbReference type="InterPro" id="IPR045865">
    <property type="entry name" value="ACT-like_dom_sf"/>
</dbReference>
<dbReference type="CDD" id="cd04606">
    <property type="entry name" value="CBS_pair_Mg_transporter"/>
    <property type="match status" value="1"/>
</dbReference>
<dbReference type="Gene3D" id="3.10.580.10">
    <property type="entry name" value="CBS-domain"/>
    <property type="match status" value="1"/>
</dbReference>
<dbReference type="InterPro" id="IPR000644">
    <property type="entry name" value="CBS_dom"/>
</dbReference>
<evidence type="ECO:0000256" key="6">
    <source>
        <dbReference type="ARBA" id="ARBA00022989"/>
    </source>
</evidence>
<evidence type="ECO:0000256" key="2">
    <source>
        <dbReference type="ARBA" id="ARBA00009749"/>
    </source>
</evidence>
<dbReference type="SMART" id="SM00116">
    <property type="entry name" value="CBS"/>
    <property type="match status" value="2"/>
</dbReference>
<dbReference type="SUPFAM" id="SSF55021">
    <property type="entry name" value="ACT-like"/>
    <property type="match status" value="1"/>
</dbReference>
<dbReference type="PROSITE" id="PS51371">
    <property type="entry name" value="CBS"/>
    <property type="match status" value="2"/>
</dbReference>
<dbReference type="InterPro" id="IPR046342">
    <property type="entry name" value="CBS_dom_sf"/>
</dbReference>
<dbReference type="InterPro" id="IPR006667">
    <property type="entry name" value="SLC41_membr_dom"/>
</dbReference>
<dbReference type="Pfam" id="PF00571">
    <property type="entry name" value="CBS"/>
    <property type="match status" value="2"/>
</dbReference>
<feature type="domain" description="CBS" evidence="10">
    <location>
        <begin position="299"/>
        <end position="355"/>
    </location>
</feature>
<keyword evidence="13" id="KW-1185">Reference proteome</keyword>
<dbReference type="Gene3D" id="3.30.70.260">
    <property type="match status" value="1"/>
</dbReference>
<feature type="transmembrane region" description="Helical" evidence="9">
    <location>
        <begin position="460"/>
        <end position="481"/>
    </location>
</feature>
<evidence type="ECO:0000256" key="4">
    <source>
        <dbReference type="ARBA" id="ARBA00022692"/>
    </source>
</evidence>